<dbReference type="EMBL" id="MU128991">
    <property type="protein sequence ID" value="KAF9512095.1"/>
    <property type="molecule type" value="Genomic_DNA"/>
</dbReference>
<evidence type="ECO:0000256" key="1">
    <source>
        <dbReference type="SAM" id="Coils"/>
    </source>
</evidence>
<dbReference type="Proteomes" id="UP000886523">
    <property type="component" value="Unassembled WGS sequence"/>
</dbReference>
<dbReference type="Pfam" id="PF18758">
    <property type="entry name" value="KDZ"/>
    <property type="match status" value="1"/>
</dbReference>
<sequence>MVETIAKEVPELYSSLYFSGSSLSGIMSTVPSAHLEFSQAHEPQVHIADWEEDAGGEVMRRYYALWKEALDIVQQSKQGWIPTSSFKPPQDPVAIQAFYNSDLSPVPLWELDAKETHPDLVAPPFGDHGTSIHLNSAESQRQGFWFLLEFEQDGCIGFQNCLHGMYGMCPPYGQWILTQPLDQPQREAVFEGIRYAGGMLSALVLEVSSDSVKHAKTSFVGVHLYSTVLKGKPNIPIVVSECVPNSEKQLQLWGFECLKDNQIKWFLMMMRRGNSTKSLVTITRDPEDQECLHQDIVWLHSGVYQRPSPLASDPAAFSKWSLWTTGKELPHVHPIETSNLKQKVIESAAGDSTAKHVQKEGELPATNVASRAESSSTDSASAAMQLRFLKFQKKPQAPMVLVWSDGGGDANMKGMIDVSENAESHHFQPLDDHMTNYEINYGYMQKLNSFYNSISFDWREQACMVPKHTANEGTDYYADHPEDDTVEPGLHALNSTYDACQQSFIAADEDHMKASTQYFEDTGVIALLCHHDIPLAVASMWTAGEKQFYVFALLDTILKHVPSHWRIGALYDIGCQMDQTLKIINGHASSGIILTNQSSGDSQMVKGMSSFGVEHIDEGKCMGMGKWLQGQIDQLQHHLEEAEMKLGDCSPSYLMEQFKAQQEYHSQPVSPQSQTKGNLKDLIAEGNDLVQDDMTASNEVQVEWQEKVRLLKEAIQQLETMINKKTNELQLTDHVSASELNRLKKDKWVNIQLNLHPLHEQLLKKLRARKFELATLDHTNSSRILDQKTKAHVKKAKYNARLKELVAVRGRGGIQRDAYIPPMLTMDGLYKLDVDQDIWEDSRGDIADFPDEVVPPWLADPSVKEGIWVSQEVASCQQELERCKGEHANLRMWFHEEYSAAMDLFMGSKDEDVSYFGLLQAHQLYDWMTAWKKDIVQVPIAPGAPSWDLVRMPLALHQHYGVQSNVQVQLEQESLVATTTPPCLDHNSQSRRNLDDFDASSDDDLEGGELEEFFELEEAGLIAAVDQAIVELYLDSE</sequence>
<evidence type="ECO:0000313" key="4">
    <source>
        <dbReference type="Proteomes" id="UP000886523"/>
    </source>
</evidence>
<reference evidence="3" key="1">
    <citation type="journal article" date="2020" name="Nat. Commun.">
        <title>Large-scale genome sequencing of mycorrhizal fungi provides insights into the early evolution of symbiotic traits.</title>
        <authorList>
            <person name="Miyauchi S."/>
            <person name="Kiss E."/>
            <person name="Kuo A."/>
            <person name="Drula E."/>
            <person name="Kohler A."/>
            <person name="Sanchez-Garcia M."/>
            <person name="Morin E."/>
            <person name="Andreopoulos B."/>
            <person name="Barry K.W."/>
            <person name="Bonito G."/>
            <person name="Buee M."/>
            <person name="Carver A."/>
            <person name="Chen C."/>
            <person name="Cichocki N."/>
            <person name="Clum A."/>
            <person name="Culley D."/>
            <person name="Crous P.W."/>
            <person name="Fauchery L."/>
            <person name="Girlanda M."/>
            <person name="Hayes R.D."/>
            <person name="Keri Z."/>
            <person name="LaButti K."/>
            <person name="Lipzen A."/>
            <person name="Lombard V."/>
            <person name="Magnuson J."/>
            <person name="Maillard F."/>
            <person name="Murat C."/>
            <person name="Nolan M."/>
            <person name="Ohm R.A."/>
            <person name="Pangilinan J."/>
            <person name="Pereira M.F."/>
            <person name="Perotto S."/>
            <person name="Peter M."/>
            <person name="Pfister S."/>
            <person name="Riley R."/>
            <person name="Sitrit Y."/>
            <person name="Stielow J.B."/>
            <person name="Szollosi G."/>
            <person name="Zifcakova L."/>
            <person name="Stursova M."/>
            <person name="Spatafora J.W."/>
            <person name="Tedersoo L."/>
            <person name="Vaario L.M."/>
            <person name="Yamada A."/>
            <person name="Yan M."/>
            <person name="Wang P."/>
            <person name="Xu J."/>
            <person name="Bruns T."/>
            <person name="Baldrian P."/>
            <person name="Vilgalys R."/>
            <person name="Dunand C."/>
            <person name="Henrissat B."/>
            <person name="Grigoriev I.V."/>
            <person name="Hibbett D."/>
            <person name="Nagy L.G."/>
            <person name="Martin F.M."/>
        </authorList>
    </citation>
    <scope>NUCLEOTIDE SEQUENCE</scope>
    <source>
        <strain evidence="3">UP504</strain>
    </source>
</reference>
<dbReference type="PANTHER" id="PTHR33096">
    <property type="entry name" value="CXC2 DOMAIN-CONTAINING PROTEIN"/>
    <property type="match status" value="1"/>
</dbReference>
<feature type="compositionally biased region" description="Basic and acidic residues" evidence="2">
    <location>
        <begin position="353"/>
        <end position="362"/>
    </location>
</feature>
<protein>
    <submittedName>
        <fullName evidence="3">Uncharacterized protein</fullName>
    </submittedName>
</protein>
<organism evidence="3 4">
    <name type="scientific">Hydnum rufescens UP504</name>
    <dbReference type="NCBI Taxonomy" id="1448309"/>
    <lineage>
        <taxon>Eukaryota</taxon>
        <taxon>Fungi</taxon>
        <taxon>Dikarya</taxon>
        <taxon>Basidiomycota</taxon>
        <taxon>Agaricomycotina</taxon>
        <taxon>Agaricomycetes</taxon>
        <taxon>Cantharellales</taxon>
        <taxon>Hydnaceae</taxon>
        <taxon>Hydnum</taxon>
    </lineage>
</organism>
<keyword evidence="1" id="KW-0175">Coiled coil</keyword>
<dbReference type="PANTHER" id="PTHR33096:SF1">
    <property type="entry name" value="CXC1-LIKE CYSTEINE CLUSTER ASSOCIATED WITH KDZ TRANSPOSASES DOMAIN-CONTAINING PROTEIN"/>
    <property type="match status" value="1"/>
</dbReference>
<dbReference type="AlphaFoldDB" id="A0A9P6DVW0"/>
<feature type="region of interest" description="Disordered" evidence="2">
    <location>
        <begin position="350"/>
        <end position="376"/>
    </location>
</feature>
<name>A0A9P6DVW0_9AGAM</name>
<dbReference type="InterPro" id="IPR040521">
    <property type="entry name" value="KDZ"/>
</dbReference>
<feature type="coiled-coil region" evidence="1">
    <location>
        <begin position="701"/>
        <end position="728"/>
    </location>
</feature>
<comment type="caution">
    <text evidence="3">The sequence shown here is derived from an EMBL/GenBank/DDBJ whole genome shotgun (WGS) entry which is preliminary data.</text>
</comment>
<dbReference type="OrthoDB" id="2563277at2759"/>
<keyword evidence="4" id="KW-1185">Reference proteome</keyword>
<evidence type="ECO:0000256" key="2">
    <source>
        <dbReference type="SAM" id="MobiDB-lite"/>
    </source>
</evidence>
<accession>A0A9P6DVW0</accession>
<evidence type="ECO:0000313" key="3">
    <source>
        <dbReference type="EMBL" id="KAF9512095.1"/>
    </source>
</evidence>
<gene>
    <name evidence="3" type="ORF">BS47DRAFT_1466484</name>
</gene>
<feature type="region of interest" description="Disordered" evidence="2">
    <location>
        <begin position="979"/>
        <end position="1002"/>
    </location>
</feature>
<feature type="compositionally biased region" description="Polar residues" evidence="2">
    <location>
        <begin position="979"/>
        <end position="991"/>
    </location>
</feature>
<proteinExistence type="predicted"/>